<dbReference type="AlphaFoldDB" id="A0A0M6WNF8"/>
<dbReference type="RefSeq" id="WP_055067938.1">
    <property type="nucleotide sequence ID" value="NZ_CP173697.1"/>
</dbReference>
<organism evidence="1 2">
    <name type="scientific">Roseburia faecis</name>
    <dbReference type="NCBI Taxonomy" id="301302"/>
    <lineage>
        <taxon>Bacteria</taxon>
        <taxon>Bacillati</taxon>
        <taxon>Bacillota</taxon>
        <taxon>Clostridia</taxon>
        <taxon>Lachnospirales</taxon>
        <taxon>Lachnospiraceae</taxon>
        <taxon>Roseburia</taxon>
    </lineage>
</organism>
<keyword evidence="2" id="KW-1185">Reference proteome</keyword>
<sequence>MNIYDELENLKVRARSNPELAQALLATREMKNPVSAFCRIAQEYGCTFSAMDLVSAGEDSYAAMRRSTNGGGENSPLLQGEDDLYEMFLIELT</sequence>
<evidence type="ECO:0000313" key="2">
    <source>
        <dbReference type="Proteomes" id="UP000049979"/>
    </source>
</evidence>
<dbReference type="STRING" id="301302.ERS852420_01178"/>
<reference evidence="2" key="1">
    <citation type="submission" date="2015-05" db="EMBL/GenBank/DDBJ databases">
        <authorList>
            <consortium name="Pathogen Informatics"/>
        </authorList>
    </citation>
    <scope>NUCLEOTIDE SEQUENCE [LARGE SCALE GENOMIC DNA]</scope>
    <source>
        <strain evidence="2">M72</strain>
    </source>
</reference>
<gene>
    <name evidence="1" type="ORF">M72_07961</name>
</gene>
<dbReference type="EMBL" id="CVRR01000019">
    <property type="protein sequence ID" value="CRL38865.1"/>
    <property type="molecule type" value="Genomic_DNA"/>
</dbReference>
<dbReference type="OrthoDB" id="1771041at2"/>
<protein>
    <recommendedName>
        <fullName evidence="3">Nif11 domain-containing protein</fullName>
    </recommendedName>
</protein>
<proteinExistence type="predicted"/>
<name>A0A0M6WNF8_9FIRM</name>
<accession>A0A0M6WNF8</accession>
<dbReference type="Proteomes" id="UP000049979">
    <property type="component" value="Unassembled WGS sequence"/>
</dbReference>
<evidence type="ECO:0008006" key="3">
    <source>
        <dbReference type="Google" id="ProtNLM"/>
    </source>
</evidence>
<evidence type="ECO:0000313" key="1">
    <source>
        <dbReference type="EMBL" id="CRL38865.1"/>
    </source>
</evidence>